<evidence type="ECO:0000256" key="2">
    <source>
        <dbReference type="ARBA" id="ARBA00005642"/>
    </source>
</evidence>
<evidence type="ECO:0000256" key="5">
    <source>
        <dbReference type="HAMAP-Rule" id="MF_01080"/>
    </source>
</evidence>
<keyword evidence="10" id="KW-1185">Reference proteome</keyword>
<dbReference type="SUPFAM" id="SSF55120">
    <property type="entry name" value="Pseudouridine synthase"/>
    <property type="match status" value="1"/>
</dbReference>
<gene>
    <name evidence="5" type="primary">truB</name>
    <name evidence="9" type="ORF">EV678_0768</name>
</gene>
<evidence type="ECO:0000313" key="9">
    <source>
        <dbReference type="EMBL" id="RZT89964.1"/>
    </source>
</evidence>
<dbReference type="PANTHER" id="PTHR13767:SF2">
    <property type="entry name" value="PSEUDOURIDYLATE SYNTHASE TRUB1"/>
    <property type="match status" value="1"/>
</dbReference>
<organism evidence="9 10">
    <name type="scientific">Azospira oryzae</name>
    <dbReference type="NCBI Taxonomy" id="146939"/>
    <lineage>
        <taxon>Bacteria</taxon>
        <taxon>Pseudomonadati</taxon>
        <taxon>Pseudomonadota</taxon>
        <taxon>Betaproteobacteria</taxon>
        <taxon>Rhodocyclales</taxon>
        <taxon>Rhodocyclaceae</taxon>
        <taxon>Azospira</taxon>
    </lineage>
</organism>
<feature type="domain" description="Pseudouridine synthase II N-terminal" evidence="6">
    <location>
        <begin position="33"/>
        <end position="180"/>
    </location>
</feature>
<sequence length="300" mass="32715">MSKPRRTWKQVDGVLLLDKPLHLSSNDALQKARRFFSAAKAGHTGTLDPLATGLLPICFGEATKFSADLLDADKAYVADVRLGQTTATGDVEGEVLQTRPVQVSAEQLAAVLPRFTGVIAQVPPMYSALKRDGKPLYELARQGLEVEREAREVTILSLAASDFDGINFRLQVDCSKGTYIRTLAEDIGEALGCGAHLTGLRRTRVGPLELDRAVSLAELENTEEADRGRYLLPVDALLRSLPEVLLEAESLQRFAHGNPVATDLQSGKARVYGEGVLQGVGEVREGKLWPYRLLRQKDNG</sequence>
<dbReference type="CDD" id="cd21152">
    <property type="entry name" value="PUA_TruB_bacterial"/>
    <property type="match status" value="1"/>
</dbReference>
<comment type="function">
    <text evidence="5">Responsible for synthesis of pseudouridine from uracil-55 in the psi GC loop of transfer RNAs.</text>
</comment>
<keyword evidence="4 5" id="KW-0413">Isomerase</keyword>
<keyword evidence="3 5" id="KW-0819">tRNA processing</keyword>
<evidence type="ECO:0000259" key="8">
    <source>
        <dbReference type="Pfam" id="PF16198"/>
    </source>
</evidence>
<dbReference type="Proteomes" id="UP000292136">
    <property type="component" value="Unassembled WGS sequence"/>
</dbReference>
<evidence type="ECO:0000313" key="10">
    <source>
        <dbReference type="Proteomes" id="UP000292136"/>
    </source>
</evidence>
<evidence type="ECO:0000259" key="7">
    <source>
        <dbReference type="Pfam" id="PF09157"/>
    </source>
</evidence>
<evidence type="ECO:0000259" key="6">
    <source>
        <dbReference type="Pfam" id="PF01509"/>
    </source>
</evidence>
<evidence type="ECO:0000256" key="3">
    <source>
        <dbReference type="ARBA" id="ARBA00022694"/>
    </source>
</evidence>
<dbReference type="RefSeq" id="WP_130458567.1">
    <property type="nucleotide sequence ID" value="NZ_SHKM01000001.1"/>
</dbReference>
<dbReference type="Pfam" id="PF01509">
    <property type="entry name" value="TruB_N"/>
    <property type="match status" value="1"/>
</dbReference>
<dbReference type="InterPro" id="IPR002501">
    <property type="entry name" value="PsdUridine_synth_N"/>
</dbReference>
<dbReference type="InterPro" id="IPR032819">
    <property type="entry name" value="TruB_C"/>
</dbReference>
<comment type="catalytic activity">
    <reaction evidence="1 5">
        <text>uridine(55) in tRNA = pseudouridine(55) in tRNA</text>
        <dbReference type="Rhea" id="RHEA:42532"/>
        <dbReference type="Rhea" id="RHEA-COMP:10101"/>
        <dbReference type="Rhea" id="RHEA-COMP:10102"/>
        <dbReference type="ChEBI" id="CHEBI:65314"/>
        <dbReference type="ChEBI" id="CHEBI:65315"/>
        <dbReference type="EC" id="5.4.99.25"/>
    </reaction>
</comment>
<dbReference type="InterPro" id="IPR020103">
    <property type="entry name" value="PsdUridine_synth_cat_dom_sf"/>
</dbReference>
<evidence type="ECO:0000256" key="1">
    <source>
        <dbReference type="ARBA" id="ARBA00000385"/>
    </source>
</evidence>
<dbReference type="Gene3D" id="3.30.2350.10">
    <property type="entry name" value="Pseudouridine synthase"/>
    <property type="match status" value="1"/>
</dbReference>
<dbReference type="InterPro" id="IPR015240">
    <property type="entry name" value="tRNA_sdUridine_synth_fam1_C"/>
</dbReference>
<name>A0ABY0IQX0_9RHOO</name>
<dbReference type="InterPro" id="IPR015947">
    <property type="entry name" value="PUA-like_sf"/>
</dbReference>
<dbReference type="NCBIfam" id="TIGR00431">
    <property type="entry name" value="TruB"/>
    <property type="match status" value="1"/>
</dbReference>
<proteinExistence type="inferred from homology"/>
<dbReference type="EC" id="5.4.99.25" evidence="5"/>
<dbReference type="InterPro" id="IPR014780">
    <property type="entry name" value="tRNA_psdUridine_synth_TruB"/>
</dbReference>
<feature type="domain" description="tRNA pseudouridine synthase II TruB subfamily 1 C-terminal" evidence="7">
    <location>
        <begin position="242"/>
        <end position="294"/>
    </location>
</feature>
<dbReference type="Pfam" id="PF09157">
    <property type="entry name" value="TruB-C_2"/>
    <property type="match status" value="1"/>
</dbReference>
<dbReference type="SUPFAM" id="SSF88697">
    <property type="entry name" value="PUA domain-like"/>
    <property type="match status" value="1"/>
</dbReference>
<feature type="active site" description="Nucleophile" evidence="5">
    <location>
        <position position="48"/>
    </location>
</feature>
<dbReference type="Pfam" id="PF16198">
    <property type="entry name" value="TruB_C_2"/>
    <property type="match status" value="1"/>
</dbReference>
<dbReference type="PANTHER" id="PTHR13767">
    <property type="entry name" value="TRNA-PSEUDOURIDINE SYNTHASE"/>
    <property type="match status" value="1"/>
</dbReference>
<dbReference type="InterPro" id="IPR036974">
    <property type="entry name" value="PUA_sf"/>
</dbReference>
<comment type="similarity">
    <text evidence="2 5">Belongs to the pseudouridine synthase TruB family. Type 1 subfamily.</text>
</comment>
<dbReference type="CDD" id="cd02573">
    <property type="entry name" value="PseudoU_synth_EcTruB"/>
    <property type="match status" value="1"/>
</dbReference>
<comment type="caution">
    <text evidence="9">The sequence shown here is derived from an EMBL/GenBank/DDBJ whole genome shotgun (WGS) entry which is preliminary data.</text>
</comment>
<accession>A0ABY0IQX0</accession>
<dbReference type="EMBL" id="SHKM01000001">
    <property type="protein sequence ID" value="RZT89964.1"/>
    <property type="molecule type" value="Genomic_DNA"/>
</dbReference>
<evidence type="ECO:0000256" key="4">
    <source>
        <dbReference type="ARBA" id="ARBA00023235"/>
    </source>
</evidence>
<reference evidence="9 10" key="1">
    <citation type="submission" date="2019-02" db="EMBL/GenBank/DDBJ databases">
        <title>Genomic Encyclopedia of Type Strains, Phase IV (KMG-IV): sequencing the most valuable type-strain genomes for metagenomic binning, comparative biology and taxonomic classification.</title>
        <authorList>
            <person name="Goeker M."/>
        </authorList>
    </citation>
    <scope>NUCLEOTIDE SEQUENCE [LARGE SCALE GENOMIC DNA]</scope>
    <source>
        <strain evidence="9 10">DSM 21223</strain>
    </source>
</reference>
<dbReference type="HAMAP" id="MF_01080">
    <property type="entry name" value="TruB_bact"/>
    <property type="match status" value="1"/>
</dbReference>
<protein>
    <recommendedName>
        <fullName evidence="5">tRNA pseudouridine synthase B</fullName>
        <ecNumber evidence="5">5.4.99.25</ecNumber>
    </recommendedName>
    <alternativeName>
        <fullName evidence="5">tRNA pseudouridine(55) synthase</fullName>
        <shortName evidence="5">Psi55 synthase</shortName>
    </alternativeName>
    <alternativeName>
        <fullName evidence="5">tRNA pseudouridylate synthase</fullName>
    </alternativeName>
    <alternativeName>
        <fullName evidence="5">tRNA-uridine isomerase</fullName>
    </alternativeName>
</protein>
<feature type="domain" description="tRNA pseudouridylate synthase B C-terminal" evidence="8">
    <location>
        <begin position="181"/>
        <end position="238"/>
    </location>
</feature>
<dbReference type="Gene3D" id="2.30.130.10">
    <property type="entry name" value="PUA domain"/>
    <property type="match status" value="1"/>
</dbReference>